<dbReference type="EMBL" id="LN860610">
    <property type="protein sequence ID" value="CDQ07562.1"/>
    <property type="molecule type" value="Genomic_DNA"/>
</dbReference>
<keyword evidence="1" id="KW-0472">Membrane</keyword>
<proteinExistence type="predicted"/>
<organism evidence="2">
    <name type="scientific">Brugia malayi</name>
    <name type="common">Filarial nematode worm</name>
    <dbReference type="NCBI Taxonomy" id="6279"/>
    <lineage>
        <taxon>Eukaryota</taxon>
        <taxon>Metazoa</taxon>
        <taxon>Ecdysozoa</taxon>
        <taxon>Nematoda</taxon>
        <taxon>Chromadorea</taxon>
        <taxon>Rhabditida</taxon>
        <taxon>Spirurina</taxon>
        <taxon>Spiruromorpha</taxon>
        <taxon>Filarioidea</taxon>
        <taxon>Onchocercidae</taxon>
        <taxon>Brugia</taxon>
    </lineage>
</organism>
<keyword evidence="1" id="KW-0812">Transmembrane</keyword>
<protein>
    <submittedName>
        <fullName evidence="2">Bm11881</fullName>
    </submittedName>
</protein>
<gene>
    <name evidence="2" type="primary">Bm11881</name>
    <name evidence="2" type="ORF">BM_Bm11881</name>
</gene>
<dbReference type="AlphaFoldDB" id="A0A1I9GA97"/>
<reference evidence="2" key="2">
    <citation type="submission" date="2012-12" db="EMBL/GenBank/DDBJ databases">
        <authorList>
            <consortium name="WormBase Consortium"/>
            <person name="Ghedin E."/>
            <person name="Paulini M."/>
        </authorList>
    </citation>
    <scope>NUCLEOTIDE SEQUENCE</scope>
    <source>
        <strain evidence="2">FR3</strain>
    </source>
</reference>
<accession>A0A1I9GA97</accession>
<feature type="transmembrane region" description="Helical" evidence="1">
    <location>
        <begin position="89"/>
        <end position="110"/>
    </location>
</feature>
<evidence type="ECO:0000256" key="1">
    <source>
        <dbReference type="SAM" id="Phobius"/>
    </source>
</evidence>
<sequence>MPRTWGGTEEARASLIALINRSLACWQGEGPLCANNFVRSEDPKVRRPSTTHQLSSAASVQKSQGSYGIAGGLGLLRQIRRAYNASSQLLPLFAPAAVAACWLLDFWLLLGGTPTKKIKFAPKELDAPHQQEVV</sequence>
<reference evidence="2" key="1">
    <citation type="journal article" date="2007" name="Science">
        <title>Draft genome of the filarial nematode parasite Brugia malayi.</title>
        <authorList>
            <person name="Ghedin E."/>
            <person name="Wang S."/>
            <person name="Spiro D."/>
            <person name="Caler E."/>
            <person name="Zhao Q."/>
            <person name="Crabtree J."/>
            <person name="Allen J.E."/>
            <person name="Delcher A.L."/>
            <person name="Guiliano D.B."/>
            <person name="Miranda-Saavedra D."/>
            <person name="Angiuoli S.V."/>
            <person name="Creasy T."/>
            <person name="Amedeo P."/>
            <person name="Haas B."/>
            <person name="El-Sayed N.M."/>
            <person name="Wortman J.R."/>
            <person name="Feldblyum T."/>
            <person name="Tallon L."/>
            <person name="Schatz M."/>
            <person name="Shumway M."/>
            <person name="Koo H."/>
            <person name="Salzberg S.L."/>
            <person name="Schobel S."/>
            <person name="Pertea M."/>
            <person name="Pop M."/>
            <person name="White O."/>
            <person name="Barton G.J."/>
            <person name="Carlow C.K."/>
            <person name="Crawford M.J."/>
            <person name="Daub J."/>
            <person name="Dimmic M.W."/>
            <person name="Estes C.F."/>
            <person name="Foster J.M."/>
            <person name="Ganatra M."/>
            <person name="Gregory W.F."/>
            <person name="Johnson N.M."/>
            <person name="Jin J."/>
            <person name="Komuniecki R."/>
            <person name="Korf I."/>
            <person name="Kumar S."/>
            <person name="Laney S."/>
            <person name="Li B.W."/>
            <person name="Li W."/>
            <person name="Lindblom T.H."/>
            <person name="Lustigman S."/>
            <person name="Ma D."/>
            <person name="Maina C.V."/>
            <person name="Martin D.M."/>
            <person name="McCarter J.P."/>
            <person name="McReynolds L."/>
            <person name="Mitreva M."/>
            <person name="Nutman T.B."/>
            <person name="Parkinson J."/>
            <person name="Peregrin-Alvarez J.M."/>
            <person name="Poole C."/>
            <person name="Ren Q."/>
            <person name="Saunders L."/>
            <person name="Sluder A.E."/>
            <person name="Smith K."/>
            <person name="Stanke M."/>
            <person name="Unnasch T.R."/>
            <person name="Ware J."/>
            <person name="Wei A.D."/>
            <person name="Weil G."/>
            <person name="Williams D.J."/>
            <person name="Zhang Y."/>
            <person name="Williams S.A."/>
            <person name="Fraser-Liggett C."/>
            <person name="Slatko B."/>
            <person name="Blaxter M.L."/>
            <person name="Scott A.L."/>
        </authorList>
    </citation>
    <scope>NUCLEOTIDE SEQUENCE</scope>
    <source>
        <strain evidence="2">FR3</strain>
    </source>
</reference>
<name>A0A1I9GA97_BRUMA</name>
<evidence type="ECO:0000313" key="2">
    <source>
        <dbReference type="EMBL" id="CDQ07562.1"/>
    </source>
</evidence>
<keyword evidence="1" id="KW-1133">Transmembrane helix</keyword>